<dbReference type="AlphaFoldDB" id="A0AAV7SDP3"/>
<protein>
    <submittedName>
        <fullName evidence="2">Uncharacterized protein</fullName>
    </submittedName>
</protein>
<accession>A0AAV7SDP3</accession>
<reference evidence="2" key="1">
    <citation type="journal article" date="2022" name="bioRxiv">
        <title>Sequencing and chromosome-scale assembly of the giantPleurodeles waltlgenome.</title>
        <authorList>
            <person name="Brown T."/>
            <person name="Elewa A."/>
            <person name="Iarovenko S."/>
            <person name="Subramanian E."/>
            <person name="Araus A.J."/>
            <person name="Petzold A."/>
            <person name="Susuki M."/>
            <person name="Suzuki K.-i.T."/>
            <person name="Hayashi T."/>
            <person name="Toyoda A."/>
            <person name="Oliveira C."/>
            <person name="Osipova E."/>
            <person name="Leigh N.D."/>
            <person name="Simon A."/>
            <person name="Yun M.H."/>
        </authorList>
    </citation>
    <scope>NUCLEOTIDE SEQUENCE</scope>
    <source>
        <strain evidence="2">20211129_DDA</strain>
        <tissue evidence="2">Liver</tissue>
    </source>
</reference>
<comment type="caution">
    <text evidence="2">The sequence shown here is derived from an EMBL/GenBank/DDBJ whole genome shotgun (WGS) entry which is preliminary data.</text>
</comment>
<feature type="region of interest" description="Disordered" evidence="1">
    <location>
        <begin position="249"/>
        <end position="272"/>
    </location>
</feature>
<keyword evidence="3" id="KW-1185">Reference proteome</keyword>
<feature type="region of interest" description="Disordered" evidence="1">
    <location>
        <begin position="46"/>
        <end position="80"/>
    </location>
</feature>
<evidence type="ECO:0000256" key="1">
    <source>
        <dbReference type="SAM" id="MobiDB-lite"/>
    </source>
</evidence>
<dbReference type="Proteomes" id="UP001066276">
    <property type="component" value="Chromosome 4_2"/>
</dbReference>
<evidence type="ECO:0000313" key="3">
    <source>
        <dbReference type="Proteomes" id="UP001066276"/>
    </source>
</evidence>
<dbReference type="EMBL" id="JANPWB010000008">
    <property type="protein sequence ID" value="KAJ1163049.1"/>
    <property type="molecule type" value="Genomic_DNA"/>
</dbReference>
<evidence type="ECO:0000313" key="2">
    <source>
        <dbReference type="EMBL" id="KAJ1163049.1"/>
    </source>
</evidence>
<name>A0AAV7SDP3_PLEWA</name>
<organism evidence="2 3">
    <name type="scientific">Pleurodeles waltl</name>
    <name type="common">Iberian ribbed newt</name>
    <dbReference type="NCBI Taxonomy" id="8319"/>
    <lineage>
        <taxon>Eukaryota</taxon>
        <taxon>Metazoa</taxon>
        <taxon>Chordata</taxon>
        <taxon>Craniata</taxon>
        <taxon>Vertebrata</taxon>
        <taxon>Euteleostomi</taxon>
        <taxon>Amphibia</taxon>
        <taxon>Batrachia</taxon>
        <taxon>Caudata</taxon>
        <taxon>Salamandroidea</taxon>
        <taxon>Salamandridae</taxon>
        <taxon>Pleurodelinae</taxon>
        <taxon>Pleurodeles</taxon>
    </lineage>
</organism>
<feature type="compositionally biased region" description="Polar residues" evidence="1">
    <location>
        <begin position="256"/>
        <end position="268"/>
    </location>
</feature>
<gene>
    <name evidence="2" type="ORF">NDU88_003512</name>
</gene>
<proteinExistence type="predicted"/>
<feature type="region of interest" description="Disordered" evidence="1">
    <location>
        <begin position="313"/>
        <end position="343"/>
    </location>
</feature>
<sequence length="343" mass="38164">MAAERVPKDVINLVDKPEVARQWHVVKEGNDGRLTGKRLPGASSKISCKTSGGAGVVKDGRDQLRGAQSENKTRDRSQSKTQTIITNFLTYGDQGKLRRALSPSLRMSQTLWRRLWGVYHDEKGSEAGKGLLESGPDLDISHDYVEGQGDRIKNLEQQVICATLHIIREQEERTKVTCNLIKECPEIQQEKGIEWQKERNTVGEDVVKDWTFETLKVENDGKNSDWSKDGGDEFYSLTEKSEAVSSGCDVSEEDGNASSMAESLSSVVGPTVRPQRWQRKRINSRIGAGVIGDSPGECAEMLKWGYSGIRLSQPGKESKVPKDSILFPTQPMARTSRMGRQIK</sequence>